<organism evidence="7">
    <name type="scientific">anaerobic digester metagenome</name>
    <dbReference type="NCBI Taxonomy" id="1263854"/>
    <lineage>
        <taxon>unclassified sequences</taxon>
        <taxon>metagenomes</taxon>
        <taxon>ecological metagenomes</taxon>
    </lineage>
</organism>
<evidence type="ECO:0000256" key="3">
    <source>
        <dbReference type="ARBA" id="ARBA00022723"/>
    </source>
</evidence>
<dbReference type="InterPro" id="IPR007197">
    <property type="entry name" value="rSAM"/>
</dbReference>
<accession>A0A485LWD0</accession>
<evidence type="ECO:0000256" key="1">
    <source>
        <dbReference type="ARBA" id="ARBA00001966"/>
    </source>
</evidence>
<keyword evidence="4" id="KW-0408">Iron</keyword>
<reference evidence="7" key="1">
    <citation type="submission" date="2019-03" db="EMBL/GenBank/DDBJ databases">
        <authorList>
            <person name="Hao L."/>
        </authorList>
    </citation>
    <scope>NUCLEOTIDE SEQUENCE</scope>
</reference>
<dbReference type="Gene3D" id="3.80.30.20">
    <property type="entry name" value="tm_1862 like domain"/>
    <property type="match status" value="1"/>
</dbReference>
<keyword evidence="5" id="KW-0411">Iron-sulfur</keyword>
<feature type="domain" description="Elp3/MiaA/NifB-like radical SAM core" evidence="6">
    <location>
        <begin position="253"/>
        <end position="457"/>
    </location>
</feature>
<protein>
    <submittedName>
        <fullName evidence="7">B12 binding domain protein</fullName>
    </submittedName>
</protein>
<dbReference type="GO" id="GO:0003824">
    <property type="term" value="F:catalytic activity"/>
    <property type="evidence" value="ECO:0007669"/>
    <property type="project" value="InterPro"/>
</dbReference>
<dbReference type="SFLD" id="SFLDS00029">
    <property type="entry name" value="Radical_SAM"/>
    <property type="match status" value="1"/>
</dbReference>
<evidence type="ECO:0000256" key="5">
    <source>
        <dbReference type="ARBA" id="ARBA00023014"/>
    </source>
</evidence>
<dbReference type="InterPro" id="IPR006638">
    <property type="entry name" value="Elp3/MiaA/NifB-like_rSAM"/>
</dbReference>
<evidence type="ECO:0000256" key="4">
    <source>
        <dbReference type="ARBA" id="ARBA00023004"/>
    </source>
</evidence>
<sequence>MKRILLVHPPVSKPSESPAGLARLAGALKAGGAQFRVIDANMEGLRFLLDDCTEPTDTWTRRACRRINENLAVLQRRETYRNRGRYIQAVTEINRVLAHRSGPYRSNVSLNNFTHDELSPVKSRDLLRAAQTPQDNVFYPYFRSRLAEVLGEYAPDVVGFSLTFLSQALTTMAMVGFLKEQAPEVRIVLGGGLVTSWIRGPAWRNPFSGLVDDLVAGPGENALLTLAGLGGAGGHFLPDYEPFRDYPYLSPRPVLPYSASSGCYWGKCSFCPEQAEANPYLGLPAERAVHDMEELARAEPSGLIHVCDNAMSPSLLKVMAQGGPRIPWYGFARISPALADPGFCSDLKSSGCVMLKLGIESGDQRVLDELGKGIQLHESAQVLKIVKSSGIATYVYLLFGTPPEDEAAAKKTLEFIGQNRDYVDFLNLSIFNLPKGSPDAAGLDTYDFSQGDLSLYQGFVHPRGWDRRRVRRFLDKEFKRDDAIARIVRRDPPSFTSNHAPFFTSGVW</sequence>
<dbReference type="GO" id="GO:0046872">
    <property type="term" value="F:metal ion binding"/>
    <property type="evidence" value="ECO:0007669"/>
    <property type="project" value="UniProtKB-KW"/>
</dbReference>
<dbReference type="InterPro" id="IPR051198">
    <property type="entry name" value="BchE-like"/>
</dbReference>
<keyword evidence="3" id="KW-0479">Metal-binding</keyword>
<dbReference type="SMART" id="SM00729">
    <property type="entry name" value="Elp3"/>
    <property type="match status" value="1"/>
</dbReference>
<dbReference type="InterPro" id="IPR058240">
    <property type="entry name" value="rSAM_sf"/>
</dbReference>
<name>A0A485LWD0_9ZZZZ</name>
<dbReference type="EMBL" id="CAADRM010000046">
    <property type="protein sequence ID" value="VFU12549.1"/>
    <property type="molecule type" value="Genomic_DNA"/>
</dbReference>
<dbReference type="PANTHER" id="PTHR43409">
    <property type="entry name" value="ANAEROBIC MAGNESIUM-PROTOPORPHYRIN IX MONOMETHYL ESTER CYCLASE-RELATED"/>
    <property type="match status" value="1"/>
</dbReference>
<dbReference type="SUPFAM" id="SSF102114">
    <property type="entry name" value="Radical SAM enzymes"/>
    <property type="match status" value="1"/>
</dbReference>
<dbReference type="PANTHER" id="PTHR43409:SF7">
    <property type="entry name" value="BLL1977 PROTEIN"/>
    <property type="match status" value="1"/>
</dbReference>
<keyword evidence="2" id="KW-0949">S-adenosyl-L-methionine</keyword>
<dbReference type="InterPro" id="IPR023404">
    <property type="entry name" value="rSAM_horseshoe"/>
</dbReference>
<dbReference type="GO" id="GO:0051536">
    <property type="term" value="F:iron-sulfur cluster binding"/>
    <property type="evidence" value="ECO:0007669"/>
    <property type="project" value="UniProtKB-KW"/>
</dbReference>
<evidence type="ECO:0000256" key="2">
    <source>
        <dbReference type="ARBA" id="ARBA00022691"/>
    </source>
</evidence>
<dbReference type="GO" id="GO:0005829">
    <property type="term" value="C:cytosol"/>
    <property type="evidence" value="ECO:0007669"/>
    <property type="project" value="TreeGrafter"/>
</dbReference>
<comment type="cofactor">
    <cofactor evidence="1">
        <name>[4Fe-4S] cluster</name>
        <dbReference type="ChEBI" id="CHEBI:49883"/>
    </cofactor>
</comment>
<dbReference type="AlphaFoldDB" id="A0A485LWD0"/>
<evidence type="ECO:0000259" key="6">
    <source>
        <dbReference type="SMART" id="SM00729"/>
    </source>
</evidence>
<dbReference type="SFLD" id="SFLDG01082">
    <property type="entry name" value="B12-binding_domain_containing"/>
    <property type="match status" value="1"/>
</dbReference>
<gene>
    <name evidence="7" type="ORF">SCFA_140034</name>
</gene>
<evidence type="ECO:0000313" key="7">
    <source>
        <dbReference type="EMBL" id="VFU12549.1"/>
    </source>
</evidence>
<proteinExistence type="predicted"/>